<dbReference type="GO" id="GO:0046872">
    <property type="term" value="F:metal ion binding"/>
    <property type="evidence" value="ECO:0007669"/>
    <property type="project" value="UniProtKB-KW"/>
</dbReference>
<dbReference type="GO" id="GO:0042744">
    <property type="term" value="P:hydrogen peroxide catabolic process"/>
    <property type="evidence" value="ECO:0007669"/>
    <property type="project" value="TreeGrafter"/>
</dbReference>
<evidence type="ECO:0000256" key="3">
    <source>
        <dbReference type="ARBA" id="ARBA00022559"/>
    </source>
</evidence>
<proteinExistence type="inferred from homology"/>
<dbReference type="Gene3D" id="1.10.520.10">
    <property type="match status" value="1"/>
</dbReference>
<evidence type="ECO:0000256" key="2">
    <source>
        <dbReference type="ARBA" id="ARBA00005997"/>
    </source>
</evidence>
<dbReference type="Pfam" id="PF00141">
    <property type="entry name" value="peroxidase"/>
    <property type="match status" value="1"/>
</dbReference>
<dbReference type="GO" id="GO:0000302">
    <property type="term" value="P:response to reactive oxygen species"/>
    <property type="evidence" value="ECO:0007669"/>
    <property type="project" value="TreeGrafter"/>
</dbReference>
<comment type="function">
    <text evidence="1">Destroys radicals which are normally produced within the cells and which are toxic to biological systems.</text>
</comment>
<dbReference type="AlphaFoldDB" id="A0A7S2WAS6"/>
<evidence type="ECO:0000256" key="5">
    <source>
        <dbReference type="ARBA" id="ARBA00022723"/>
    </source>
</evidence>
<dbReference type="InterPro" id="IPR010255">
    <property type="entry name" value="Haem_peroxidase_sf"/>
</dbReference>
<dbReference type="CDD" id="cd00691">
    <property type="entry name" value="ascorbate_peroxidase"/>
    <property type="match status" value="1"/>
</dbReference>
<sequence length="459" mass="51715">MVVGLIRAGRRRFGASSVRGFCSSSGGKPKWKSQIRDAPPAPPPPPVHRPKRTPFIPIAAIMTGVAMYYEWDWIMVTLGYKEPLDFDNITPDNIEEIKREVNALALRLDRQIVMENLERRAKDMENEIKRVQEAAARKQTSEEANKQAPERAGGEKKEAAAKVVTQPAKKEKVPVDYEGIRKAISDILDSDDYDYGSYGPLLIRLAWHNAGTYDKNTNTGGSEGAMMRFSPESDWGANAGLDIARAKLEKIKQQFPGVTYADLWSLAGTQAIEDAGGPSIKWRPGRKDFAESHASLPDGLLPDSLGAEHKREPAQHLRNIFYRMGFNDREIVALSGAHVLGGCHGDRSGHVGPWTRSPITFSNDFFVVLLNETWSKKKHHQGQDWKGPTQYEDPSGELMMLPTDMALVWDEKFRSVVEEYANNEELFFNDFANAWTKLQELGVVRFHGRRRYFLFGPRE</sequence>
<evidence type="ECO:0000256" key="4">
    <source>
        <dbReference type="ARBA" id="ARBA00022617"/>
    </source>
</evidence>
<dbReference type="InterPro" id="IPR044831">
    <property type="entry name" value="Ccp1-like"/>
</dbReference>
<dbReference type="PANTHER" id="PTHR31356">
    <property type="entry name" value="THYLAKOID LUMENAL 29 KDA PROTEIN, CHLOROPLASTIC-RELATED"/>
    <property type="match status" value="1"/>
</dbReference>
<organism evidence="10">
    <name type="scientific">Mucochytrium quahogii</name>
    <dbReference type="NCBI Taxonomy" id="96639"/>
    <lineage>
        <taxon>Eukaryota</taxon>
        <taxon>Sar</taxon>
        <taxon>Stramenopiles</taxon>
        <taxon>Bigyra</taxon>
        <taxon>Labyrinthulomycetes</taxon>
        <taxon>Thraustochytrida</taxon>
        <taxon>Thraustochytriidae</taxon>
        <taxon>Mucochytrium</taxon>
    </lineage>
</organism>
<dbReference type="PROSITE" id="PS00436">
    <property type="entry name" value="PEROXIDASE_2"/>
    <property type="match status" value="1"/>
</dbReference>
<keyword evidence="4" id="KW-0349">Heme</keyword>
<dbReference type="SUPFAM" id="SSF48113">
    <property type="entry name" value="Heme-dependent peroxidases"/>
    <property type="match status" value="1"/>
</dbReference>
<gene>
    <name evidence="10" type="ORF">QSP1433_LOCUS6031</name>
</gene>
<dbReference type="FunFam" id="1.10.520.10:FF:000005">
    <property type="entry name" value="Cytochrome c peroxidase"/>
    <property type="match status" value="1"/>
</dbReference>
<dbReference type="EMBL" id="HBHK01009691">
    <property type="protein sequence ID" value="CAD9678070.1"/>
    <property type="molecule type" value="Transcribed_RNA"/>
</dbReference>
<evidence type="ECO:0000313" key="10">
    <source>
        <dbReference type="EMBL" id="CAD9678070.1"/>
    </source>
</evidence>
<protein>
    <recommendedName>
        <fullName evidence="9">Plant heme peroxidase family profile domain-containing protein</fullName>
    </recommendedName>
</protein>
<dbReference type="Gene3D" id="1.10.420.10">
    <property type="entry name" value="Peroxidase, domain 2"/>
    <property type="match status" value="1"/>
</dbReference>
<dbReference type="GO" id="GO:0004601">
    <property type="term" value="F:peroxidase activity"/>
    <property type="evidence" value="ECO:0007669"/>
    <property type="project" value="UniProtKB-KW"/>
</dbReference>
<dbReference type="PRINTS" id="PR00459">
    <property type="entry name" value="ASPEROXIDASE"/>
</dbReference>
<dbReference type="FunFam" id="1.10.420.10:FF:000009">
    <property type="entry name" value="Ascorbate peroxidase"/>
    <property type="match status" value="1"/>
</dbReference>
<evidence type="ECO:0000256" key="7">
    <source>
        <dbReference type="ARBA" id="ARBA00023004"/>
    </source>
</evidence>
<keyword evidence="6" id="KW-0560">Oxidoreductase</keyword>
<feature type="domain" description="Plant heme peroxidase family profile" evidence="9">
    <location>
        <begin position="241"/>
        <end position="459"/>
    </location>
</feature>
<keyword evidence="3" id="KW-0575">Peroxidase</keyword>
<dbReference type="InterPro" id="IPR002207">
    <property type="entry name" value="Peroxidase_I"/>
</dbReference>
<dbReference type="InterPro" id="IPR002016">
    <property type="entry name" value="Haem_peroxidase"/>
</dbReference>
<dbReference type="InterPro" id="IPR019794">
    <property type="entry name" value="Peroxidases_AS"/>
</dbReference>
<dbReference type="PROSITE" id="PS50873">
    <property type="entry name" value="PEROXIDASE_4"/>
    <property type="match status" value="1"/>
</dbReference>
<comment type="similarity">
    <text evidence="2">Belongs to the peroxidase family. Cytochrome c peroxidase subfamily.</text>
</comment>
<name>A0A7S2WAS6_9STRA</name>
<feature type="compositionally biased region" description="Basic and acidic residues" evidence="8">
    <location>
        <begin position="133"/>
        <end position="160"/>
    </location>
</feature>
<evidence type="ECO:0000256" key="6">
    <source>
        <dbReference type="ARBA" id="ARBA00023002"/>
    </source>
</evidence>
<keyword evidence="7" id="KW-0408">Iron</keyword>
<dbReference type="GO" id="GO:0020037">
    <property type="term" value="F:heme binding"/>
    <property type="evidence" value="ECO:0007669"/>
    <property type="project" value="InterPro"/>
</dbReference>
<evidence type="ECO:0000256" key="8">
    <source>
        <dbReference type="SAM" id="MobiDB-lite"/>
    </source>
</evidence>
<reference evidence="10" key="1">
    <citation type="submission" date="2021-01" db="EMBL/GenBank/DDBJ databases">
        <authorList>
            <person name="Corre E."/>
            <person name="Pelletier E."/>
            <person name="Niang G."/>
            <person name="Scheremetjew M."/>
            <person name="Finn R."/>
            <person name="Kale V."/>
            <person name="Holt S."/>
            <person name="Cochrane G."/>
            <person name="Meng A."/>
            <person name="Brown T."/>
            <person name="Cohen L."/>
        </authorList>
    </citation>
    <scope>NUCLEOTIDE SEQUENCE</scope>
    <source>
        <strain evidence="10">NY070348D</strain>
    </source>
</reference>
<keyword evidence="5" id="KW-0479">Metal-binding</keyword>
<feature type="region of interest" description="Disordered" evidence="8">
    <location>
        <begin position="133"/>
        <end position="165"/>
    </location>
</feature>
<dbReference type="PRINTS" id="PR00458">
    <property type="entry name" value="PEROXIDASE"/>
</dbReference>
<evidence type="ECO:0000256" key="1">
    <source>
        <dbReference type="ARBA" id="ARBA00003917"/>
    </source>
</evidence>
<dbReference type="PANTHER" id="PTHR31356:SF66">
    <property type="entry name" value="CATALASE-PEROXIDASE"/>
    <property type="match status" value="1"/>
</dbReference>
<dbReference type="GO" id="GO:0034599">
    <property type="term" value="P:cellular response to oxidative stress"/>
    <property type="evidence" value="ECO:0007669"/>
    <property type="project" value="InterPro"/>
</dbReference>
<accession>A0A7S2WAS6</accession>
<evidence type="ECO:0000259" key="9">
    <source>
        <dbReference type="PROSITE" id="PS50873"/>
    </source>
</evidence>
<feature type="region of interest" description="Disordered" evidence="8">
    <location>
        <begin position="19"/>
        <end position="50"/>
    </location>
</feature>